<protein>
    <submittedName>
        <fullName evidence="1">Uncharacterized protein</fullName>
    </submittedName>
</protein>
<dbReference type="AlphaFoldDB" id="A0A0A9BJ89"/>
<reference evidence="1" key="1">
    <citation type="submission" date="2014-09" db="EMBL/GenBank/DDBJ databases">
        <authorList>
            <person name="Magalhaes I.L.F."/>
            <person name="Oliveira U."/>
            <person name="Santos F.R."/>
            <person name="Vidigal T.H.D.A."/>
            <person name="Brescovit A.D."/>
            <person name="Santos A.J."/>
        </authorList>
    </citation>
    <scope>NUCLEOTIDE SEQUENCE</scope>
    <source>
        <tissue evidence="1">Shoot tissue taken approximately 20 cm above the soil surface</tissue>
    </source>
</reference>
<proteinExistence type="predicted"/>
<organism evidence="1">
    <name type="scientific">Arundo donax</name>
    <name type="common">Giant reed</name>
    <name type="synonym">Donax arundinaceus</name>
    <dbReference type="NCBI Taxonomy" id="35708"/>
    <lineage>
        <taxon>Eukaryota</taxon>
        <taxon>Viridiplantae</taxon>
        <taxon>Streptophyta</taxon>
        <taxon>Embryophyta</taxon>
        <taxon>Tracheophyta</taxon>
        <taxon>Spermatophyta</taxon>
        <taxon>Magnoliopsida</taxon>
        <taxon>Liliopsida</taxon>
        <taxon>Poales</taxon>
        <taxon>Poaceae</taxon>
        <taxon>PACMAD clade</taxon>
        <taxon>Arundinoideae</taxon>
        <taxon>Arundineae</taxon>
        <taxon>Arundo</taxon>
    </lineage>
</organism>
<accession>A0A0A9BJ89</accession>
<name>A0A0A9BJ89_ARUDO</name>
<dbReference type="EMBL" id="GBRH01238538">
    <property type="protein sequence ID" value="JAD59357.1"/>
    <property type="molecule type" value="Transcribed_RNA"/>
</dbReference>
<reference evidence="1" key="2">
    <citation type="journal article" date="2015" name="Data Brief">
        <title>Shoot transcriptome of the giant reed, Arundo donax.</title>
        <authorList>
            <person name="Barrero R.A."/>
            <person name="Guerrero F.D."/>
            <person name="Moolhuijzen P."/>
            <person name="Goolsby J.A."/>
            <person name="Tidwell J."/>
            <person name="Bellgard S.E."/>
            <person name="Bellgard M.I."/>
        </authorList>
    </citation>
    <scope>NUCLEOTIDE SEQUENCE</scope>
    <source>
        <tissue evidence="1">Shoot tissue taken approximately 20 cm above the soil surface</tissue>
    </source>
</reference>
<sequence>MHPAFPSQHFQSLFLNFKTCKL</sequence>
<evidence type="ECO:0000313" key="1">
    <source>
        <dbReference type="EMBL" id="JAD59357.1"/>
    </source>
</evidence>